<evidence type="ECO:0000256" key="7">
    <source>
        <dbReference type="SAM" id="Phobius"/>
    </source>
</evidence>
<feature type="transmembrane region" description="Helical" evidence="7">
    <location>
        <begin position="466"/>
        <end position="482"/>
    </location>
</feature>
<dbReference type="OMA" id="MFHEWHE"/>
<dbReference type="PANTHER" id="PTHR10778">
    <property type="entry name" value="SOLUTE CARRIER FAMILY 35 MEMBER B"/>
    <property type="match status" value="1"/>
</dbReference>
<feature type="transmembrane region" description="Helical" evidence="7">
    <location>
        <begin position="54"/>
        <end position="76"/>
    </location>
</feature>
<feature type="compositionally biased region" description="Gly residues" evidence="6">
    <location>
        <begin position="121"/>
        <end position="137"/>
    </location>
</feature>
<feature type="transmembrane region" description="Helical" evidence="7">
    <location>
        <begin position="337"/>
        <end position="355"/>
    </location>
</feature>
<keyword evidence="9" id="KW-1185">Reference proteome</keyword>
<evidence type="ECO:0000256" key="3">
    <source>
        <dbReference type="ARBA" id="ARBA00022692"/>
    </source>
</evidence>
<dbReference type="EMBL" id="FN649748">
    <property type="protein sequence ID" value="CBJ48938.1"/>
    <property type="molecule type" value="Genomic_DNA"/>
</dbReference>
<dbReference type="InParanoid" id="D7FGU9"/>
<name>D7FGU9_ECTSI</name>
<evidence type="ECO:0000256" key="4">
    <source>
        <dbReference type="ARBA" id="ARBA00022989"/>
    </source>
</evidence>
<dbReference type="InterPro" id="IPR037185">
    <property type="entry name" value="EmrE-like"/>
</dbReference>
<sequence>MVDFWGTTAGGPTTCGALAIGVAMSFARQAEAVELPPSLAPPTGGDAEYDAPTLLYVLATNFLLYVALVLITYLVVKLYIESAPGNPLFEEATTYNRVPATHSGLELTSMTVQARIAAAQGAGGGGSTGGGGGGGGTIMTPDGARRESAGGLSLSRQSSWLDFDADLEHTMTRDEVFRRLIILAVGLNVTFVLWGVLQERILKGEYGDGEHFTYSYGLVFMNRFLGFLFSAGMMHYTRPKWSKALAYEYSFPAVSNMLSSWCQYEALKYVTFPTQVLSKSFKIVPIMVMGKILGNKEYPFYDYVVAGVIALGITLFLNSSEGVDFGTDMFGQQEQGSSVACGMMLLALYLVFDSFTSQWQSRMFTKHRDLSPIQMMFVMTAFSTIFSFVTLVHQDELVPFFAFVSDHPEIHLHFVAFGVCSTIGQLLIFHTIRSFGAVVFAIIMTTRIALSILVSCLIYDHPVTELGLLGMLIVFGAVFYRINRRLQGKRLLEWEGMDDSKGMDMFHEWHEHLDL</sequence>
<feature type="region of interest" description="Disordered" evidence="6">
    <location>
        <begin position="121"/>
        <end position="151"/>
    </location>
</feature>
<dbReference type="InterPro" id="IPR013657">
    <property type="entry name" value="SCL35B1-4/HUT1"/>
</dbReference>
<dbReference type="Proteomes" id="UP000002630">
    <property type="component" value="Linkage Group LG23"/>
</dbReference>
<gene>
    <name evidence="8" type="ORF">Esi_0102_0020</name>
</gene>
<dbReference type="AlphaFoldDB" id="D7FGU9"/>
<feature type="transmembrane region" description="Helical" evidence="7">
    <location>
        <begin position="300"/>
        <end position="317"/>
    </location>
</feature>
<dbReference type="GO" id="GO:0005789">
    <property type="term" value="C:endoplasmic reticulum membrane"/>
    <property type="evidence" value="ECO:0007669"/>
    <property type="project" value="TreeGrafter"/>
</dbReference>
<dbReference type="SUPFAM" id="SSF103481">
    <property type="entry name" value="Multidrug resistance efflux transporter EmrE"/>
    <property type="match status" value="1"/>
</dbReference>
<keyword evidence="4 7" id="KW-1133">Transmembrane helix</keyword>
<dbReference type="EMBL" id="FN647705">
    <property type="protein sequence ID" value="CBJ48938.1"/>
    <property type="molecule type" value="Genomic_DNA"/>
</dbReference>
<keyword evidence="3 7" id="KW-0812">Transmembrane</keyword>
<dbReference type="eggNOG" id="KOG1581">
    <property type="taxonomic scope" value="Eukaryota"/>
</dbReference>
<dbReference type="Pfam" id="PF08449">
    <property type="entry name" value="UAA"/>
    <property type="match status" value="1"/>
</dbReference>
<evidence type="ECO:0000256" key="1">
    <source>
        <dbReference type="ARBA" id="ARBA00004141"/>
    </source>
</evidence>
<evidence type="ECO:0000256" key="5">
    <source>
        <dbReference type="ARBA" id="ARBA00023136"/>
    </source>
</evidence>
<dbReference type="GO" id="GO:0046964">
    <property type="term" value="F:3'-phosphoadenosine 5'-phosphosulfate transmembrane transporter activity"/>
    <property type="evidence" value="ECO:0007669"/>
    <property type="project" value="TreeGrafter"/>
</dbReference>
<dbReference type="OrthoDB" id="10035043at2759"/>
<organism evidence="8 9">
    <name type="scientific">Ectocarpus siliculosus</name>
    <name type="common">Brown alga</name>
    <name type="synonym">Conferva siliculosa</name>
    <dbReference type="NCBI Taxonomy" id="2880"/>
    <lineage>
        <taxon>Eukaryota</taxon>
        <taxon>Sar</taxon>
        <taxon>Stramenopiles</taxon>
        <taxon>Ochrophyta</taxon>
        <taxon>PX clade</taxon>
        <taxon>Phaeophyceae</taxon>
        <taxon>Ectocarpales</taxon>
        <taxon>Ectocarpaceae</taxon>
        <taxon>Ectocarpus</taxon>
    </lineage>
</organism>
<dbReference type="GO" id="GO:0000139">
    <property type="term" value="C:Golgi membrane"/>
    <property type="evidence" value="ECO:0007669"/>
    <property type="project" value="TreeGrafter"/>
</dbReference>
<reference evidence="8 9" key="1">
    <citation type="journal article" date="2010" name="Nature">
        <title>The Ectocarpus genome and the independent evolution of multicellularity in brown algae.</title>
        <authorList>
            <person name="Cock J.M."/>
            <person name="Sterck L."/>
            <person name="Rouze P."/>
            <person name="Scornet D."/>
            <person name="Allen A.E."/>
            <person name="Amoutzias G."/>
            <person name="Anthouard V."/>
            <person name="Artiguenave F."/>
            <person name="Aury J.M."/>
            <person name="Badger J.H."/>
            <person name="Beszteri B."/>
            <person name="Billiau K."/>
            <person name="Bonnet E."/>
            <person name="Bothwell J.H."/>
            <person name="Bowler C."/>
            <person name="Boyen C."/>
            <person name="Brownlee C."/>
            <person name="Carrano C.J."/>
            <person name="Charrier B."/>
            <person name="Cho G.Y."/>
            <person name="Coelho S.M."/>
            <person name="Collen J."/>
            <person name="Corre E."/>
            <person name="Da Silva C."/>
            <person name="Delage L."/>
            <person name="Delaroque N."/>
            <person name="Dittami S.M."/>
            <person name="Doulbeau S."/>
            <person name="Elias M."/>
            <person name="Farnham G."/>
            <person name="Gachon C.M."/>
            <person name="Gschloessl B."/>
            <person name="Heesch S."/>
            <person name="Jabbari K."/>
            <person name="Jubin C."/>
            <person name="Kawai H."/>
            <person name="Kimura K."/>
            <person name="Kloareg B."/>
            <person name="Kupper F.C."/>
            <person name="Lang D."/>
            <person name="Le Bail A."/>
            <person name="Leblanc C."/>
            <person name="Lerouge P."/>
            <person name="Lohr M."/>
            <person name="Lopez P.J."/>
            <person name="Martens C."/>
            <person name="Maumus F."/>
            <person name="Michel G."/>
            <person name="Miranda-Saavedra D."/>
            <person name="Morales J."/>
            <person name="Moreau H."/>
            <person name="Motomura T."/>
            <person name="Nagasato C."/>
            <person name="Napoli C.A."/>
            <person name="Nelson D.R."/>
            <person name="Nyvall-Collen P."/>
            <person name="Peters A.F."/>
            <person name="Pommier C."/>
            <person name="Potin P."/>
            <person name="Poulain J."/>
            <person name="Quesneville H."/>
            <person name="Read B."/>
            <person name="Rensing S.A."/>
            <person name="Ritter A."/>
            <person name="Rousvoal S."/>
            <person name="Samanta M."/>
            <person name="Samson G."/>
            <person name="Schroeder D.C."/>
            <person name="Segurens B."/>
            <person name="Strittmatter M."/>
            <person name="Tonon T."/>
            <person name="Tregear J.W."/>
            <person name="Valentin K."/>
            <person name="von Dassow P."/>
            <person name="Yamagishi T."/>
            <person name="Van de Peer Y."/>
            <person name="Wincker P."/>
        </authorList>
    </citation>
    <scope>NUCLEOTIDE SEQUENCE [LARGE SCALE GENOMIC DNA]</scope>
    <source>
        <strain evidence="9">Ec32 / CCAP1310/4</strain>
    </source>
</reference>
<feature type="transmembrane region" description="Helical" evidence="7">
    <location>
        <begin position="437"/>
        <end position="460"/>
    </location>
</feature>
<accession>D7FGU9</accession>
<feature type="transmembrane region" description="Helical" evidence="7">
    <location>
        <begin position="217"/>
        <end position="236"/>
    </location>
</feature>
<feature type="transmembrane region" description="Helical" evidence="7">
    <location>
        <begin position="412"/>
        <end position="430"/>
    </location>
</feature>
<feature type="transmembrane region" description="Helical" evidence="7">
    <location>
        <begin position="375"/>
        <end position="392"/>
    </location>
</feature>
<evidence type="ECO:0000313" key="8">
    <source>
        <dbReference type="EMBL" id="CBJ48938.1"/>
    </source>
</evidence>
<evidence type="ECO:0000313" key="9">
    <source>
        <dbReference type="Proteomes" id="UP000002630"/>
    </source>
</evidence>
<dbReference type="STRING" id="2880.D7FGU9"/>
<feature type="transmembrane region" description="Helical" evidence="7">
    <location>
        <begin position="180"/>
        <end position="197"/>
    </location>
</feature>
<keyword evidence="5 7" id="KW-0472">Membrane</keyword>
<evidence type="ECO:0000256" key="2">
    <source>
        <dbReference type="ARBA" id="ARBA00022448"/>
    </source>
</evidence>
<dbReference type="PANTHER" id="PTHR10778:SF13">
    <property type="entry name" value="ADENOSINE 3'-PHOSPHO 5'-PHOSPHOSULFATE TRANSPORTER 1"/>
    <property type="match status" value="1"/>
</dbReference>
<protein>
    <submittedName>
        <fullName evidence="8">Uncharacterized protein</fullName>
    </submittedName>
</protein>
<keyword evidence="2" id="KW-0813">Transport</keyword>
<proteinExistence type="predicted"/>
<comment type="subcellular location">
    <subcellularLocation>
        <location evidence="1">Membrane</location>
        <topology evidence="1">Multi-pass membrane protein</topology>
    </subcellularLocation>
</comment>
<evidence type="ECO:0000256" key="6">
    <source>
        <dbReference type="SAM" id="MobiDB-lite"/>
    </source>
</evidence>